<dbReference type="PROSITE" id="PS00223">
    <property type="entry name" value="ANNEXIN_1"/>
    <property type="match status" value="1"/>
</dbReference>
<dbReference type="GO" id="GO:0001786">
    <property type="term" value="F:phosphatidylserine binding"/>
    <property type="evidence" value="ECO:0007669"/>
    <property type="project" value="TreeGrafter"/>
</dbReference>
<evidence type="ECO:0000313" key="7">
    <source>
        <dbReference type="EMBL" id="CEK90632.1"/>
    </source>
</evidence>
<dbReference type="EMBL" id="HACG01043767">
    <property type="protein sequence ID" value="CEK90632.1"/>
    <property type="molecule type" value="Transcribed_RNA"/>
</dbReference>
<protein>
    <recommendedName>
        <fullName evidence="5">Annexin</fullName>
    </recommendedName>
</protein>
<feature type="non-terminal residue" evidence="7">
    <location>
        <position position="668"/>
    </location>
</feature>
<dbReference type="Pfam" id="PF00191">
    <property type="entry name" value="Annexin"/>
    <property type="match status" value="6"/>
</dbReference>
<name>A0A0B7BCM0_9EUPU</name>
<keyword evidence="5" id="KW-0111">Calcium/phospholipid-binding</keyword>
<keyword evidence="5" id="KW-0106">Calcium</keyword>
<dbReference type="InterPro" id="IPR018502">
    <property type="entry name" value="Annexin_repeat"/>
</dbReference>
<dbReference type="PANTHER" id="PTHR10502">
    <property type="entry name" value="ANNEXIN"/>
    <property type="match status" value="1"/>
</dbReference>
<feature type="region of interest" description="Disordered" evidence="6">
    <location>
        <begin position="405"/>
        <end position="435"/>
    </location>
</feature>
<dbReference type="AlphaFoldDB" id="A0A0B7BCM0"/>
<comment type="similarity">
    <text evidence="1 5">Belongs to the annexin family.</text>
</comment>
<dbReference type="InterPro" id="IPR001464">
    <property type="entry name" value="Annexin"/>
</dbReference>
<evidence type="ECO:0000256" key="3">
    <source>
        <dbReference type="ARBA" id="ARBA00022737"/>
    </source>
</evidence>
<dbReference type="InterPro" id="IPR037104">
    <property type="entry name" value="Annexin_sf"/>
</dbReference>
<evidence type="ECO:0000256" key="1">
    <source>
        <dbReference type="ARBA" id="ARBA00007831"/>
    </source>
</evidence>
<dbReference type="SMART" id="SM00335">
    <property type="entry name" value="ANX"/>
    <property type="match status" value="7"/>
</dbReference>
<dbReference type="GO" id="GO:0005634">
    <property type="term" value="C:nucleus"/>
    <property type="evidence" value="ECO:0007669"/>
    <property type="project" value="TreeGrafter"/>
</dbReference>
<gene>
    <name evidence="7" type="primary">ORF177766</name>
</gene>
<keyword evidence="3 5" id="KW-0677">Repeat</keyword>
<evidence type="ECO:0000256" key="2">
    <source>
        <dbReference type="ARBA" id="ARBA00022553"/>
    </source>
</evidence>
<comment type="domain">
    <text evidence="5">A pair of annexin repeats may form one binding site for calcium and phospholipid.</text>
</comment>
<dbReference type="PROSITE" id="PS51897">
    <property type="entry name" value="ANNEXIN_2"/>
    <property type="match status" value="6"/>
</dbReference>
<evidence type="ECO:0000256" key="4">
    <source>
        <dbReference type="ARBA" id="ARBA00023216"/>
    </source>
</evidence>
<feature type="compositionally biased region" description="Basic and acidic residues" evidence="6">
    <location>
        <begin position="413"/>
        <end position="426"/>
    </location>
</feature>
<dbReference type="FunFam" id="1.10.220.10:FF:000003">
    <property type="entry name" value="Annexin"/>
    <property type="match status" value="1"/>
</dbReference>
<dbReference type="GO" id="GO:0005886">
    <property type="term" value="C:plasma membrane"/>
    <property type="evidence" value="ECO:0007669"/>
    <property type="project" value="TreeGrafter"/>
</dbReference>
<keyword evidence="4 5" id="KW-0041">Annexin</keyword>
<proteinExistence type="inferred from homology"/>
<sequence length="668" mass="75752">YLVYALAQQNKTKYFAERLNRSVKRVGTNNRQLIWTLVSRSELDLPAIKGTYRQVYGNSFRNDVESETMGDYQKTLLRIIDKVAEEEPIIEEEHTDVEKYEINENDEDAVKLHKAMKGLGTNEDVIIEVIIRNSNSERQVLKKRYQELYNKDLVTELDSELSGNFKDAICALLVPSVEYDALCLNSAMKGFGADETTLIYIICSKSEAELGDLKNEYKKIFKNDLESDIKKETNGDFKDILLQLLSGTRDQDNKLNKEKAVQDAKAIHEKPSAEILKKLFTKESLIHITAVAAAHKELYAEDIAVSIKKASSGDSENAYLALVRASSSQTTFYTESLNDLMKGIGAQEAHLTRILVSRSELDLPAIKGKYHRLYNHSLREDVERETSGDYQKILLRIIDKVGETDLDQEENSESSKDMNKNEKTEENKDEQEEDAKRLHGALHKVGTDEDTVIDIIINNSNADRQTLKHRYQELYNKDLMNDLKSKLSGDFEDTILALMTPYAEFQASCLHDALKYVDTDESILIGAICSKNKDELENVKEIYKQAYNNDLELDIVTSTSGDVRELLLQLVSGKRDQSTVINNTKAEVEAKAVHEKPSTATLRRILVDNNRNQVNATAEAHKKLYNEDIIDSIKRASYGETEKACIAVVKVLKDQSSFFAEKINESLK</sequence>
<dbReference type="SUPFAM" id="SSF47874">
    <property type="entry name" value="Annexin"/>
    <property type="match status" value="3"/>
</dbReference>
<dbReference type="GO" id="GO:0005737">
    <property type="term" value="C:cytoplasm"/>
    <property type="evidence" value="ECO:0007669"/>
    <property type="project" value="TreeGrafter"/>
</dbReference>
<dbReference type="GO" id="GO:0012506">
    <property type="term" value="C:vesicle membrane"/>
    <property type="evidence" value="ECO:0007669"/>
    <property type="project" value="TreeGrafter"/>
</dbReference>
<evidence type="ECO:0000256" key="6">
    <source>
        <dbReference type="SAM" id="MobiDB-lite"/>
    </source>
</evidence>
<dbReference type="FunFam" id="1.10.220.10:FF:000001">
    <property type="entry name" value="Annexin"/>
    <property type="match status" value="2"/>
</dbReference>
<keyword evidence="2" id="KW-0597">Phosphoprotein</keyword>
<dbReference type="GO" id="GO:0005509">
    <property type="term" value="F:calcium ion binding"/>
    <property type="evidence" value="ECO:0007669"/>
    <property type="project" value="InterPro"/>
</dbReference>
<dbReference type="InterPro" id="IPR018252">
    <property type="entry name" value="Annexin_repeat_CS"/>
</dbReference>
<dbReference type="Gene3D" id="1.10.220.10">
    <property type="entry name" value="Annexin"/>
    <property type="match status" value="8"/>
</dbReference>
<feature type="non-terminal residue" evidence="7">
    <location>
        <position position="1"/>
    </location>
</feature>
<dbReference type="PANTHER" id="PTHR10502:SF175">
    <property type="entry name" value="ANNEXIN A13"/>
    <property type="match status" value="1"/>
</dbReference>
<evidence type="ECO:0000256" key="5">
    <source>
        <dbReference type="RuleBase" id="RU003540"/>
    </source>
</evidence>
<reference evidence="7" key="1">
    <citation type="submission" date="2014-12" db="EMBL/GenBank/DDBJ databases">
        <title>Insight into the proteome of Arion vulgaris.</title>
        <authorList>
            <person name="Aradska J."/>
            <person name="Bulat T."/>
            <person name="Smidak R."/>
            <person name="Sarate P."/>
            <person name="Gangsoo J."/>
            <person name="Sialana F."/>
            <person name="Bilban M."/>
            <person name="Lubec G."/>
        </authorList>
    </citation>
    <scope>NUCLEOTIDE SEQUENCE</scope>
    <source>
        <tissue evidence="7">Skin</tissue>
    </source>
</reference>
<dbReference type="PRINTS" id="PR00196">
    <property type="entry name" value="ANNEXIN"/>
</dbReference>
<organism evidence="7">
    <name type="scientific">Arion vulgaris</name>
    <dbReference type="NCBI Taxonomy" id="1028688"/>
    <lineage>
        <taxon>Eukaryota</taxon>
        <taxon>Metazoa</taxon>
        <taxon>Spiralia</taxon>
        <taxon>Lophotrochozoa</taxon>
        <taxon>Mollusca</taxon>
        <taxon>Gastropoda</taxon>
        <taxon>Heterobranchia</taxon>
        <taxon>Euthyneura</taxon>
        <taxon>Panpulmonata</taxon>
        <taxon>Eupulmonata</taxon>
        <taxon>Stylommatophora</taxon>
        <taxon>Helicina</taxon>
        <taxon>Arionoidea</taxon>
        <taxon>Arionidae</taxon>
        <taxon>Arion</taxon>
    </lineage>
</organism>
<dbReference type="FunFam" id="1.10.220.10:FF:000005">
    <property type="entry name" value="Annexin"/>
    <property type="match status" value="2"/>
</dbReference>
<dbReference type="GO" id="GO:0005544">
    <property type="term" value="F:calcium-dependent phospholipid binding"/>
    <property type="evidence" value="ECO:0007669"/>
    <property type="project" value="UniProtKB-KW"/>
</dbReference>
<accession>A0A0B7BCM0</accession>